<dbReference type="PANTHER" id="PTHR43829">
    <property type="entry name" value="AQUAPORIN OR AQUAGLYCEROPORIN RELATED"/>
    <property type="match status" value="1"/>
</dbReference>
<dbReference type="AlphaFoldDB" id="A0A1H7DAY1"/>
<keyword evidence="6 8" id="KW-0472">Membrane</keyword>
<dbReference type="Proteomes" id="UP000199662">
    <property type="component" value="Unassembled WGS sequence"/>
</dbReference>
<gene>
    <name evidence="9" type="ORF">SAMN05660742_1317</name>
</gene>
<organism evidence="9 10">
    <name type="scientific">Propionispira arboris</name>
    <dbReference type="NCBI Taxonomy" id="84035"/>
    <lineage>
        <taxon>Bacteria</taxon>
        <taxon>Bacillati</taxon>
        <taxon>Bacillota</taxon>
        <taxon>Negativicutes</taxon>
        <taxon>Selenomonadales</taxon>
        <taxon>Selenomonadaceae</taxon>
        <taxon>Propionispira</taxon>
    </lineage>
</organism>
<keyword evidence="10" id="KW-1185">Reference proteome</keyword>
<dbReference type="InterPro" id="IPR050363">
    <property type="entry name" value="MIP/Aquaporin"/>
</dbReference>
<evidence type="ECO:0000313" key="9">
    <source>
        <dbReference type="EMBL" id="SEJ96712.1"/>
    </source>
</evidence>
<sequence length="244" mass="25120">MDNVLLGEFVGTAVLIAFGCGVVANVSLKESKGLGGGPIVVYTGWAMGVVMGVSCGLAIGNTGDLNTAVTFFKLLMGTYSVPVAIEIMIAQLFGGIVGGALVWLAYLPHWKVTEDKSAKLGIFCTIPAIRSYGANALCEFIASTLLFFLFISFGSKLVSGPVGFTNGMGAYMAGLAVWAVGLSFCGPTGYAVNPARDLGPRIAHAILPIAGKGSSDWSYSWVPIVAPMAGAAVAVVLAKLFAII</sequence>
<comment type="subcellular location">
    <subcellularLocation>
        <location evidence="1">Membrane</location>
        <topology evidence="1">Multi-pass membrane protein</topology>
    </subcellularLocation>
</comment>
<reference evidence="9 10" key="1">
    <citation type="submission" date="2016-10" db="EMBL/GenBank/DDBJ databases">
        <authorList>
            <person name="de Groot N.N."/>
        </authorList>
    </citation>
    <scope>NUCLEOTIDE SEQUENCE [LARGE SCALE GENOMIC DNA]</scope>
    <source>
        <strain evidence="9 10">DSM 2179</strain>
    </source>
</reference>
<evidence type="ECO:0000313" key="10">
    <source>
        <dbReference type="Proteomes" id="UP000199662"/>
    </source>
</evidence>
<dbReference type="EMBL" id="FNZK01000031">
    <property type="protein sequence ID" value="SEJ96712.1"/>
    <property type="molecule type" value="Genomic_DNA"/>
</dbReference>
<evidence type="ECO:0000256" key="1">
    <source>
        <dbReference type="ARBA" id="ARBA00004141"/>
    </source>
</evidence>
<feature type="transmembrane region" description="Helical" evidence="8">
    <location>
        <begin position="221"/>
        <end position="242"/>
    </location>
</feature>
<protein>
    <submittedName>
        <fullName evidence="9">Glycerol uptake facilitator protein</fullName>
    </submittedName>
</protein>
<accession>A0A1H7DAY1</accession>
<comment type="similarity">
    <text evidence="2 7">Belongs to the MIP/aquaporin (TC 1.A.8) family.</text>
</comment>
<keyword evidence="3 7" id="KW-0813">Transport</keyword>
<feature type="transmembrane region" description="Helical" evidence="8">
    <location>
        <begin position="170"/>
        <end position="192"/>
    </location>
</feature>
<name>A0A1H7DAY1_9FIRM</name>
<evidence type="ECO:0000256" key="4">
    <source>
        <dbReference type="ARBA" id="ARBA00022692"/>
    </source>
</evidence>
<evidence type="ECO:0000256" key="5">
    <source>
        <dbReference type="ARBA" id="ARBA00022989"/>
    </source>
</evidence>
<dbReference type="GO" id="GO:0015254">
    <property type="term" value="F:glycerol channel activity"/>
    <property type="evidence" value="ECO:0007669"/>
    <property type="project" value="TreeGrafter"/>
</dbReference>
<feature type="transmembrane region" description="Helical" evidence="8">
    <location>
        <begin position="39"/>
        <end position="59"/>
    </location>
</feature>
<evidence type="ECO:0000256" key="2">
    <source>
        <dbReference type="ARBA" id="ARBA00006175"/>
    </source>
</evidence>
<feature type="transmembrane region" description="Helical" evidence="8">
    <location>
        <begin position="79"/>
        <end position="106"/>
    </location>
</feature>
<dbReference type="InterPro" id="IPR023271">
    <property type="entry name" value="Aquaporin-like"/>
</dbReference>
<dbReference type="STRING" id="84035.SAMN05660742_1317"/>
<keyword evidence="4 7" id="KW-0812">Transmembrane</keyword>
<dbReference type="SUPFAM" id="SSF81338">
    <property type="entry name" value="Aquaporin-like"/>
    <property type="match status" value="1"/>
</dbReference>
<dbReference type="PRINTS" id="PR00783">
    <property type="entry name" value="MINTRINSICP"/>
</dbReference>
<dbReference type="RefSeq" id="WP_019555018.1">
    <property type="nucleotide sequence ID" value="NZ_FNZK01000031.1"/>
</dbReference>
<evidence type="ECO:0000256" key="3">
    <source>
        <dbReference type="ARBA" id="ARBA00022448"/>
    </source>
</evidence>
<dbReference type="PANTHER" id="PTHR43829:SF9">
    <property type="entry name" value="AQUAPORIN-9"/>
    <property type="match status" value="1"/>
</dbReference>
<feature type="transmembrane region" description="Helical" evidence="8">
    <location>
        <begin position="6"/>
        <end position="27"/>
    </location>
</feature>
<dbReference type="Pfam" id="PF00230">
    <property type="entry name" value="MIP"/>
    <property type="match status" value="1"/>
</dbReference>
<dbReference type="InterPro" id="IPR000425">
    <property type="entry name" value="MIP"/>
</dbReference>
<keyword evidence="5 8" id="KW-1133">Transmembrane helix</keyword>
<dbReference type="Gene3D" id="1.20.1080.10">
    <property type="entry name" value="Glycerol uptake facilitator protein"/>
    <property type="match status" value="1"/>
</dbReference>
<proteinExistence type="inferred from homology"/>
<evidence type="ECO:0000256" key="7">
    <source>
        <dbReference type="RuleBase" id="RU000477"/>
    </source>
</evidence>
<dbReference type="GO" id="GO:0005886">
    <property type="term" value="C:plasma membrane"/>
    <property type="evidence" value="ECO:0007669"/>
    <property type="project" value="TreeGrafter"/>
</dbReference>
<evidence type="ECO:0000256" key="8">
    <source>
        <dbReference type="SAM" id="Phobius"/>
    </source>
</evidence>
<evidence type="ECO:0000256" key="6">
    <source>
        <dbReference type="ARBA" id="ARBA00023136"/>
    </source>
</evidence>